<organism evidence="1 2">
    <name type="scientific">Paenibacillus lemnae</name>
    <dbReference type="NCBI Taxonomy" id="1330551"/>
    <lineage>
        <taxon>Bacteria</taxon>
        <taxon>Bacillati</taxon>
        <taxon>Bacillota</taxon>
        <taxon>Bacilli</taxon>
        <taxon>Bacillales</taxon>
        <taxon>Paenibacillaceae</taxon>
        <taxon>Paenibacillus</taxon>
    </lineage>
</organism>
<keyword evidence="2" id="KW-1185">Reference proteome</keyword>
<evidence type="ECO:0000313" key="2">
    <source>
        <dbReference type="Proteomes" id="UP000565468"/>
    </source>
</evidence>
<dbReference type="Proteomes" id="UP000565468">
    <property type="component" value="Unassembled WGS sequence"/>
</dbReference>
<evidence type="ECO:0000313" key="1">
    <source>
        <dbReference type="EMBL" id="NMO95619.1"/>
    </source>
</evidence>
<dbReference type="RefSeq" id="WP_169504401.1">
    <property type="nucleotide sequence ID" value="NZ_JABBPN010000005.1"/>
</dbReference>
<comment type="caution">
    <text evidence="1">The sequence shown here is derived from an EMBL/GenBank/DDBJ whole genome shotgun (WGS) entry which is preliminary data.</text>
</comment>
<dbReference type="AlphaFoldDB" id="A0A848M5U0"/>
<dbReference type="InterPro" id="IPR019658">
    <property type="entry name" value="DUF2515"/>
</dbReference>
<accession>A0A848M5U0</accession>
<reference evidence="1 2" key="1">
    <citation type="submission" date="2020-04" db="EMBL/GenBank/DDBJ databases">
        <title>Paenibacillus algicola sp. nov., a novel marine bacterium producing alginate lyase.</title>
        <authorList>
            <person name="Huang H."/>
        </authorList>
    </citation>
    <scope>NUCLEOTIDE SEQUENCE [LARGE SCALE GENOMIC DNA]</scope>
    <source>
        <strain evidence="1 2">L7-75</strain>
    </source>
</reference>
<name>A0A848M5U0_PAELE</name>
<proteinExistence type="predicted"/>
<protein>
    <submittedName>
        <fullName evidence="1">DUF2515 family protein</fullName>
    </submittedName>
</protein>
<dbReference type="EMBL" id="JABBPN010000005">
    <property type="protein sequence ID" value="NMO95619.1"/>
    <property type="molecule type" value="Genomic_DNA"/>
</dbReference>
<dbReference type="Pfam" id="PF10720">
    <property type="entry name" value="DUF2515"/>
    <property type="match status" value="1"/>
</dbReference>
<gene>
    <name evidence="1" type="ORF">HII30_07520</name>
</gene>
<sequence length="441" mass="51658">MGQPRRHAAGRSLWSTLTSLPRAASEAALGLAASWHNSSELRRVKKPILWNEGTTRSILCILDKTAEGCRRERAGRTGWPSKASQNLTSADHLLIQRIRETSAEANRSNITRTKAYLEIYEEFPELHWALLAHLVSRNAGWNMTDLKGGLMSDLTDTRFKMNMYRFLERCNALIFQDAYPQLLLYKHSRALERSCFHLLQHFQISEFMIPFWDRFWIDRSSSLLSVALIINEQNYIEDRVIRHPFFREHVLNHRYVKLHEWTRLNQILFPLGESNCRHDLYKQSILPLRPLTGLTIQHFADPSARIKTGKTLYAMLFGYESVFQGALHFARCTPHQGSRDEYWPDLFTHVQEQAINAPDESSVLLQSEWLPEGERLYSPRLEQVWYDTEYEPIPRYDWFQKPDMLRHVSKPALPLWIDMTHAHRFSLERTSAVHDAARSFR</sequence>